<evidence type="ECO:0000256" key="2">
    <source>
        <dbReference type="ARBA" id="ARBA00022487"/>
    </source>
</evidence>
<evidence type="ECO:0000256" key="6">
    <source>
        <dbReference type="RuleBase" id="RU361235"/>
    </source>
</evidence>
<evidence type="ECO:0000256" key="3">
    <source>
        <dbReference type="ARBA" id="ARBA00022801"/>
    </source>
</evidence>
<accession>A0A9P0DTD6</accession>
<keyword evidence="9" id="KW-1185">Reference proteome</keyword>
<organism evidence="8 9">
    <name type="scientific">Phaedon cochleariae</name>
    <name type="common">Mustard beetle</name>
    <dbReference type="NCBI Taxonomy" id="80249"/>
    <lineage>
        <taxon>Eukaryota</taxon>
        <taxon>Metazoa</taxon>
        <taxon>Ecdysozoa</taxon>
        <taxon>Arthropoda</taxon>
        <taxon>Hexapoda</taxon>
        <taxon>Insecta</taxon>
        <taxon>Pterygota</taxon>
        <taxon>Neoptera</taxon>
        <taxon>Endopterygota</taxon>
        <taxon>Coleoptera</taxon>
        <taxon>Polyphaga</taxon>
        <taxon>Cucujiformia</taxon>
        <taxon>Chrysomeloidea</taxon>
        <taxon>Chrysomelidae</taxon>
        <taxon>Chrysomelinae</taxon>
        <taxon>Chrysomelini</taxon>
        <taxon>Phaedon</taxon>
    </lineage>
</organism>
<dbReference type="InterPro" id="IPR050309">
    <property type="entry name" value="Type-B_Carboxylest/Lipase"/>
</dbReference>
<dbReference type="AlphaFoldDB" id="A0A9P0DTD6"/>
<keyword evidence="3 6" id="KW-0378">Hydrolase</keyword>
<dbReference type="OrthoDB" id="19653at2759"/>
<dbReference type="PANTHER" id="PTHR11559">
    <property type="entry name" value="CARBOXYLESTERASE"/>
    <property type="match status" value="1"/>
</dbReference>
<evidence type="ECO:0000256" key="4">
    <source>
        <dbReference type="ARBA" id="ARBA00023157"/>
    </source>
</evidence>
<dbReference type="Gene3D" id="3.40.50.1820">
    <property type="entry name" value="alpha/beta hydrolase"/>
    <property type="match status" value="1"/>
</dbReference>
<dbReference type="InterPro" id="IPR029058">
    <property type="entry name" value="AB_hydrolase_fold"/>
</dbReference>
<keyword evidence="4" id="KW-1015">Disulfide bond</keyword>
<gene>
    <name evidence="8" type="ORF">PHAECO_LOCUS10764</name>
</gene>
<evidence type="ECO:0000256" key="1">
    <source>
        <dbReference type="ARBA" id="ARBA00005964"/>
    </source>
</evidence>
<comment type="similarity">
    <text evidence="1 6">Belongs to the type-B carboxylesterase/lipase family.</text>
</comment>
<dbReference type="SUPFAM" id="SSF53474">
    <property type="entry name" value="alpha/beta-Hydrolases"/>
    <property type="match status" value="1"/>
</dbReference>
<sequence length="549" mass="61612">MSVIKWFPVLTTISYLSARAELLVDLPDGKIEGYARVTPNLFQFHAFQGIPFAKPPLGELRFQPPLPHPGWKGVLATKKDGNRCFSQDNNPKEKEDCLSLSVFTPVRKIQNATLVPVMVYFHGGGFRGGGNSYNSYGPDYLLEHGVVIVSANYRCGAFGFLSTGDHVVPGNVGLKDQVLALQWVRRNIEYFGGDKEKVTIFGQSAGGASVGLHIVSKMSAGLFRGVIAESGSGVSVWAYESDPYSYGYKLAEAINSTVKFNNSLELIEFLRTIPAEEIDKFATNISKPLPVIEVENPTAFLTEPMYESLLNGNFNKVTLLIGANSEEYISSAADPTTLYKRAEGYQNDVSKLVPASMNLKNKTAKLLVGGEIKNIYMDINDRMQDNLGLTVAFLSESHFFNPCVRHAQLQSKYTDVYFYQFSYNGPLGRNYNITLPGAEMCNHGEELFYIFRRTLNGYDNSNLSQYPAEDVLTLRRMTKLWTNFAKYLNPTPIGDPLLQNITWPKMEPDNINFVDVRRDLKIETELKKGRYLKWRELFDTYAIPPLVTF</sequence>
<dbReference type="InterPro" id="IPR002018">
    <property type="entry name" value="CarbesteraseB"/>
</dbReference>
<keyword evidence="2" id="KW-0719">Serine esterase</keyword>
<evidence type="ECO:0000259" key="7">
    <source>
        <dbReference type="Pfam" id="PF00135"/>
    </source>
</evidence>
<dbReference type="EC" id="3.1.1.-" evidence="6"/>
<protein>
    <recommendedName>
        <fullName evidence="6">Carboxylic ester hydrolase</fullName>
        <ecNumber evidence="6">3.1.1.-</ecNumber>
    </recommendedName>
</protein>
<keyword evidence="5" id="KW-0325">Glycoprotein</keyword>
<dbReference type="InterPro" id="IPR019826">
    <property type="entry name" value="Carboxylesterase_B_AS"/>
</dbReference>
<proteinExistence type="inferred from homology"/>
<dbReference type="GO" id="GO:0052689">
    <property type="term" value="F:carboxylic ester hydrolase activity"/>
    <property type="evidence" value="ECO:0007669"/>
    <property type="project" value="UniProtKB-KW"/>
</dbReference>
<name>A0A9P0DTD6_PHACE</name>
<evidence type="ECO:0000313" key="9">
    <source>
        <dbReference type="Proteomes" id="UP001153737"/>
    </source>
</evidence>
<dbReference type="EMBL" id="OU896713">
    <property type="protein sequence ID" value="CAH1176262.1"/>
    <property type="molecule type" value="Genomic_DNA"/>
</dbReference>
<dbReference type="PROSITE" id="PS00122">
    <property type="entry name" value="CARBOXYLESTERASE_B_1"/>
    <property type="match status" value="1"/>
</dbReference>
<reference evidence="8" key="2">
    <citation type="submission" date="2022-10" db="EMBL/GenBank/DDBJ databases">
        <authorList>
            <consortium name="ENA_rothamsted_submissions"/>
            <consortium name="culmorum"/>
            <person name="King R."/>
        </authorList>
    </citation>
    <scope>NUCLEOTIDE SEQUENCE</scope>
</reference>
<dbReference type="Pfam" id="PF00135">
    <property type="entry name" value="COesterase"/>
    <property type="match status" value="1"/>
</dbReference>
<feature type="domain" description="Carboxylesterase type B" evidence="7">
    <location>
        <begin position="23"/>
        <end position="531"/>
    </location>
</feature>
<dbReference type="Proteomes" id="UP001153737">
    <property type="component" value="Chromosome 7"/>
</dbReference>
<evidence type="ECO:0000313" key="8">
    <source>
        <dbReference type="EMBL" id="CAH1176262.1"/>
    </source>
</evidence>
<reference evidence="8" key="1">
    <citation type="submission" date="2022-01" db="EMBL/GenBank/DDBJ databases">
        <authorList>
            <person name="King R."/>
        </authorList>
    </citation>
    <scope>NUCLEOTIDE SEQUENCE</scope>
</reference>
<evidence type="ECO:0000256" key="5">
    <source>
        <dbReference type="ARBA" id="ARBA00023180"/>
    </source>
</evidence>